<dbReference type="Pfam" id="PF01408">
    <property type="entry name" value="GFO_IDH_MocA"/>
    <property type="match status" value="1"/>
</dbReference>
<accession>A0A9D1TCW8</accession>
<dbReference type="PANTHER" id="PTHR43818">
    <property type="entry name" value="BCDNA.GH03377"/>
    <property type="match status" value="1"/>
</dbReference>
<dbReference type="Pfam" id="PF22725">
    <property type="entry name" value="GFO_IDH_MocA_C3"/>
    <property type="match status" value="1"/>
</dbReference>
<evidence type="ECO:0000256" key="1">
    <source>
        <dbReference type="ARBA" id="ARBA00023002"/>
    </source>
</evidence>
<dbReference type="GO" id="GO:0016491">
    <property type="term" value="F:oxidoreductase activity"/>
    <property type="evidence" value="ECO:0007669"/>
    <property type="project" value="UniProtKB-KW"/>
</dbReference>
<dbReference type="InterPro" id="IPR050463">
    <property type="entry name" value="Gfo/Idh/MocA_oxidrdct_glycsds"/>
</dbReference>
<organism evidence="4 5">
    <name type="scientific">Candidatus Ornithocaccomicrobium faecavium</name>
    <dbReference type="NCBI Taxonomy" id="2840890"/>
    <lineage>
        <taxon>Bacteria</taxon>
        <taxon>Bacillati</taxon>
        <taxon>Bacillota</taxon>
        <taxon>Clostridia</taxon>
        <taxon>Candidatus Ornithocaccomicrobium</taxon>
    </lineage>
</organism>
<dbReference type="EMBL" id="DVOT01000151">
    <property type="protein sequence ID" value="HIV27985.1"/>
    <property type="molecule type" value="Genomic_DNA"/>
</dbReference>
<dbReference type="GO" id="GO:0000166">
    <property type="term" value="F:nucleotide binding"/>
    <property type="evidence" value="ECO:0007669"/>
    <property type="project" value="InterPro"/>
</dbReference>
<dbReference type="SUPFAM" id="SSF51735">
    <property type="entry name" value="NAD(P)-binding Rossmann-fold domains"/>
    <property type="match status" value="1"/>
</dbReference>
<dbReference type="Proteomes" id="UP000886884">
    <property type="component" value="Unassembled WGS sequence"/>
</dbReference>
<feature type="domain" description="Gfo/Idh/MocA-like oxidoreductase N-terminal" evidence="2">
    <location>
        <begin position="4"/>
        <end position="124"/>
    </location>
</feature>
<reference evidence="4" key="2">
    <citation type="journal article" date="2021" name="PeerJ">
        <title>Extensive microbial diversity within the chicken gut microbiome revealed by metagenomics and culture.</title>
        <authorList>
            <person name="Gilroy R."/>
            <person name="Ravi A."/>
            <person name="Getino M."/>
            <person name="Pursley I."/>
            <person name="Horton D.L."/>
            <person name="Alikhan N.F."/>
            <person name="Baker D."/>
            <person name="Gharbi K."/>
            <person name="Hall N."/>
            <person name="Watson M."/>
            <person name="Adriaenssens E.M."/>
            <person name="Foster-Nyarko E."/>
            <person name="Jarju S."/>
            <person name="Secka A."/>
            <person name="Antonio M."/>
            <person name="Oren A."/>
            <person name="Chaudhuri R.R."/>
            <person name="La Ragione R."/>
            <person name="Hildebrand F."/>
            <person name="Pallen M.J."/>
        </authorList>
    </citation>
    <scope>NUCLEOTIDE SEQUENCE</scope>
    <source>
        <strain evidence="4">CHK183-6373</strain>
    </source>
</reference>
<dbReference type="SUPFAM" id="SSF55347">
    <property type="entry name" value="Glyceraldehyde-3-phosphate dehydrogenase-like, C-terminal domain"/>
    <property type="match status" value="1"/>
</dbReference>
<evidence type="ECO:0000313" key="4">
    <source>
        <dbReference type="EMBL" id="HIV27985.1"/>
    </source>
</evidence>
<dbReference type="Gene3D" id="3.30.360.10">
    <property type="entry name" value="Dihydrodipicolinate Reductase, domain 2"/>
    <property type="match status" value="1"/>
</dbReference>
<proteinExistence type="predicted"/>
<dbReference type="InterPro" id="IPR036291">
    <property type="entry name" value="NAD(P)-bd_dom_sf"/>
</dbReference>
<comment type="caution">
    <text evidence="4">The sequence shown here is derived from an EMBL/GenBank/DDBJ whole genome shotgun (WGS) entry which is preliminary data.</text>
</comment>
<dbReference type="InterPro" id="IPR000683">
    <property type="entry name" value="Gfo/Idh/MocA-like_OxRdtase_N"/>
</dbReference>
<name>A0A9D1TCW8_9FIRM</name>
<evidence type="ECO:0000259" key="2">
    <source>
        <dbReference type="Pfam" id="PF01408"/>
    </source>
</evidence>
<evidence type="ECO:0000259" key="3">
    <source>
        <dbReference type="Pfam" id="PF22725"/>
    </source>
</evidence>
<dbReference type="Gene3D" id="3.40.50.720">
    <property type="entry name" value="NAD(P)-binding Rossmann-like Domain"/>
    <property type="match status" value="1"/>
</dbReference>
<dbReference type="PANTHER" id="PTHR43818:SF11">
    <property type="entry name" value="BCDNA.GH03377"/>
    <property type="match status" value="1"/>
</dbReference>
<gene>
    <name evidence="4" type="ORF">IAA64_08450</name>
</gene>
<reference evidence="4" key="1">
    <citation type="submission" date="2020-10" db="EMBL/GenBank/DDBJ databases">
        <authorList>
            <person name="Gilroy R."/>
        </authorList>
    </citation>
    <scope>NUCLEOTIDE SEQUENCE</scope>
    <source>
        <strain evidence="4">CHK183-6373</strain>
    </source>
</reference>
<evidence type="ECO:0000313" key="5">
    <source>
        <dbReference type="Proteomes" id="UP000886884"/>
    </source>
</evidence>
<feature type="domain" description="GFO/IDH/MocA-like oxidoreductase" evidence="3">
    <location>
        <begin position="135"/>
        <end position="272"/>
    </location>
</feature>
<dbReference type="AlphaFoldDB" id="A0A9D1TCW8"/>
<keyword evidence="1" id="KW-0560">Oxidoreductase</keyword>
<sequence length="358" mass="38841">MARIRVGSVGIGGISRGVHLPGIAASSDLELAAVCDIREDALQAAQQAYGVAPERCFRDYRDLIACEDVDVVDISTPNDVHFEVAMAAAKAGKSFCVEKPLTLTAEQADTLARAVEQAGVKTMVCFSYRYKAAARYARDLVRGGTLGKIYHVDMEYSQAWGLPQFGTPRVWRFHKAETGSGALGDLGSHALDLVRFVTGEEYERIVGHAETFVHERKALSGDAVVPVDVDDFSNMLAQMSSGIAASFRITRFGYGRGNYQRMVVYGEKGSLVYLLDENGSSEDTLDVCLEPLGAENHMFVRVPVPHRYRADQMQSFADILLGKADGLSATVADGRVNMHAVDAVLASAEKGAWVEIKP</sequence>
<protein>
    <submittedName>
        <fullName evidence="4">Gfo/Idh/MocA family oxidoreductase</fullName>
    </submittedName>
</protein>
<dbReference type="InterPro" id="IPR055170">
    <property type="entry name" value="GFO_IDH_MocA-like_dom"/>
</dbReference>